<comment type="caution">
    <text evidence="3">The sequence shown here is derived from an EMBL/GenBank/DDBJ whole genome shotgun (WGS) entry which is preliminary data.</text>
</comment>
<feature type="domain" description="SCO6045-like C-terminal" evidence="2">
    <location>
        <begin position="25"/>
        <end position="108"/>
    </location>
</feature>
<sequence>MTGAAGPAGRRAPDGPDGPFDPALAAAQEALVRAMTAGAPVPDGFDAAAVRAAAEGILRKRAGEVARAWPALAASYGADWPRAFAAWAAERPTRGSFRDGWDFARAHRDELSPEAALRLALVEAGWAYDGNGEPRRRRAAVRRVPGGVAVQLLGRVTVLGRGTRR</sequence>
<organism evidence="3 4">
    <name type="scientific">Actinomadura rubrobrunea</name>
    <dbReference type="NCBI Taxonomy" id="115335"/>
    <lineage>
        <taxon>Bacteria</taxon>
        <taxon>Bacillati</taxon>
        <taxon>Actinomycetota</taxon>
        <taxon>Actinomycetes</taxon>
        <taxon>Streptosporangiales</taxon>
        <taxon>Thermomonosporaceae</taxon>
        <taxon>Actinomadura</taxon>
    </lineage>
</organism>
<gene>
    <name evidence="3" type="ORF">Arub01_12850</name>
</gene>
<dbReference type="EMBL" id="BSRZ01000002">
    <property type="protein sequence ID" value="GLW63041.1"/>
    <property type="molecule type" value="Genomic_DNA"/>
</dbReference>
<accession>A0A9W6PTR3</accession>
<evidence type="ECO:0000256" key="1">
    <source>
        <dbReference type="SAM" id="MobiDB-lite"/>
    </source>
</evidence>
<protein>
    <recommendedName>
        <fullName evidence="2">SCO6045-like C-terminal domain-containing protein</fullName>
    </recommendedName>
</protein>
<dbReference type="RefSeq" id="WP_217998791.1">
    <property type="nucleotide sequence ID" value="NZ_BSRZ01000002.1"/>
</dbReference>
<evidence type="ECO:0000259" key="2">
    <source>
        <dbReference type="Pfam" id="PF26136"/>
    </source>
</evidence>
<dbReference type="Proteomes" id="UP001165124">
    <property type="component" value="Unassembled WGS sequence"/>
</dbReference>
<dbReference type="InterPro" id="IPR058711">
    <property type="entry name" value="SCO6045-like_C"/>
</dbReference>
<dbReference type="Pfam" id="PF26136">
    <property type="entry name" value="SCO6045_C"/>
    <property type="match status" value="1"/>
</dbReference>
<name>A0A9W6PTR3_9ACTN</name>
<proteinExistence type="predicted"/>
<evidence type="ECO:0000313" key="3">
    <source>
        <dbReference type="EMBL" id="GLW63041.1"/>
    </source>
</evidence>
<keyword evidence="4" id="KW-1185">Reference proteome</keyword>
<feature type="region of interest" description="Disordered" evidence="1">
    <location>
        <begin position="1"/>
        <end position="21"/>
    </location>
</feature>
<evidence type="ECO:0000313" key="4">
    <source>
        <dbReference type="Proteomes" id="UP001165124"/>
    </source>
</evidence>
<reference evidence="3" key="1">
    <citation type="submission" date="2023-02" db="EMBL/GenBank/DDBJ databases">
        <title>Actinomadura rubrobrunea NBRC 14622.</title>
        <authorList>
            <person name="Ichikawa N."/>
            <person name="Sato H."/>
            <person name="Tonouchi N."/>
        </authorList>
    </citation>
    <scope>NUCLEOTIDE SEQUENCE</scope>
    <source>
        <strain evidence="3">NBRC 14622</strain>
    </source>
</reference>
<dbReference type="AlphaFoldDB" id="A0A9W6PTR3"/>